<evidence type="ECO:0000256" key="2">
    <source>
        <dbReference type="ARBA" id="ARBA00023315"/>
    </source>
</evidence>
<keyword evidence="5" id="KW-1185">Reference proteome</keyword>
<dbReference type="Gene3D" id="3.40.630.30">
    <property type="match status" value="1"/>
</dbReference>
<sequence length="147" mass="16349">MQIRHPHKGDEAHLAHLLEEHEHHYGNPVAHGTGLPGAAFLIAPPAGGPICLIAELDGRLLGFAILNPYFPGPNLSHGLFLKELYVAAHARSEGVGERLIDAIRELAQQRGVSRVIWTTGENNLGSQRFYDRLGMRREKKIYYVMEP</sequence>
<dbReference type="PROSITE" id="PS51186">
    <property type="entry name" value="GNAT"/>
    <property type="match status" value="1"/>
</dbReference>
<dbReference type="InterPro" id="IPR000182">
    <property type="entry name" value="GNAT_dom"/>
</dbReference>
<keyword evidence="1 4" id="KW-0808">Transferase</keyword>
<feature type="domain" description="N-acetyltransferase" evidence="3">
    <location>
        <begin position="1"/>
        <end position="147"/>
    </location>
</feature>
<dbReference type="CDD" id="cd04301">
    <property type="entry name" value="NAT_SF"/>
    <property type="match status" value="1"/>
</dbReference>
<dbReference type="AlphaFoldDB" id="A0A1T4RJB0"/>
<proteinExistence type="predicted"/>
<keyword evidence="2 4" id="KW-0012">Acyltransferase</keyword>
<dbReference type="STRING" id="225324.SAMN02745126_03856"/>
<dbReference type="EMBL" id="FUWJ01000005">
    <property type="protein sequence ID" value="SKA16084.1"/>
    <property type="molecule type" value="Genomic_DNA"/>
</dbReference>
<dbReference type="Proteomes" id="UP000190092">
    <property type="component" value="Unassembled WGS sequence"/>
</dbReference>
<reference evidence="5" key="1">
    <citation type="submission" date="2017-02" db="EMBL/GenBank/DDBJ databases">
        <authorList>
            <person name="Varghese N."/>
            <person name="Submissions S."/>
        </authorList>
    </citation>
    <scope>NUCLEOTIDE SEQUENCE [LARGE SCALE GENOMIC DNA]</scope>
    <source>
        <strain evidence="5">ATCC 27094</strain>
    </source>
</reference>
<dbReference type="InterPro" id="IPR016181">
    <property type="entry name" value="Acyl_CoA_acyltransferase"/>
</dbReference>
<dbReference type="RefSeq" id="WP_085935540.1">
    <property type="nucleotide sequence ID" value="NZ_FUWJ01000005.1"/>
</dbReference>
<dbReference type="Pfam" id="PF00583">
    <property type="entry name" value="Acetyltransf_1"/>
    <property type="match status" value="1"/>
</dbReference>
<organism evidence="4 5">
    <name type="scientific">Enhydrobacter aerosaccus</name>
    <dbReference type="NCBI Taxonomy" id="225324"/>
    <lineage>
        <taxon>Bacteria</taxon>
        <taxon>Pseudomonadati</taxon>
        <taxon>Pseudomonadota</taxon>
        <taxon>Alphaproteobacteria</taxon>
        <taxon>Hyphomicrobiales</taxon>
        <taxon>Enhydrobacter</taxon>
    </lineage>
</organism>
<dbReference type="SUPFAM" id="SSF55729">
    <property type="entry name" value="Acyl-CoA N-acyltransferases (Nat)"/>
    <property type="match status" value="1"/>
</dbReference>
<evidence type="ECO:0000256" key="1">
    <source>
        <dbReference type="ARBA" id="ARBA00022679"/>
    </source>
</evidence>
<dbReference type="OrthoDB" id="9805924at2"/>
<name>A0A1T4RJB0_9HYPH</name>
<protein>
    <submittedName>
        <fullName evidence="4">L-amino acid N-acyltransferase YncA</fullName>
    </submittedName>
</protein>
<evidence type="ECO:0000259" key="3">
    <source>
        <dbReference type="PROSITE" id="PS51186"/>
    </source>
</evidence>
<dbReference type="GO" id="GO:0016747">
    <property type="term" value="F:acyltransferase activity, transferring groups other than amino-acyl groups"/>
    <property type="evidence" value="ECO:0007669"/>
    <property type="project" value="InterPro"/>
</dbReference>
<evidence type="ECO:0000313" key="4">
    <source>
        <dbReference type="EMBL" id="SKA16084.1"/>
    </source>
</evidence>
<dbReference type="PANTHER" id="PTHR43877">
    <property type="entry name" value="AMINOALKYLPHOSPHONATE N-ACETYLTRANSFERASE-RELATED-RELATED"/>
    <property type="match status" value="1"/>
</dbReference>
<evidence type="ECO:0000313" key="5">
    <source>
        <dbReference type="Proteomes" id="UP000190092"/>
    </source>
</evidence>
<gene>
    <name evidence="4" type="ORF">SAMN02745126_03856</name>
</gene>
<accession>A0A1T4RJB0</accession>
<dbReference type="InterPro" id="IPR050832">
    <property type="entry name" value="Bact_Acetyltransf"/>
</dbReference>